<dbReference type="AlphaFoldDB" id="A0A0E9VEU0"/>
<reference evidence="1" key="2">
    <citation type="journal article" date="2015" name="Fish Shellfish Immunol.">
        <title>Early steps in the European eel (Anguilla anguilla)-Vibrio vulnificus interaction in the gills: Role of the RtxA13 toxin.</title>
        <authorList>
            <person name="Callol A."/>
            <person name="Pajuelo D."/>
            <person name="Ebbesson L."/>
            <person name="Teles M."/>
            <person name="MacKenzie S."/>
            <person name="Amaro C."/>
        </authorList>
    </citation>
    <scope>NUCLEOTIDE SEQUENCE</scope>
</reference>
<reference evidence="1" key="1">
    <citation type="submission" date="2014-11" db="EMBL/GenBank/DDBJ databases">
        <authorList>
            <person name="Amaro Gonzalez C."/>
        </authorList>
    </citation>
    <scope>NUCLEOTIDE SEQUENCE</scope>
</reference>
<dbReference type="EMBL" id="GBXM01032000">
    <property type="protein sequence ID" value="JAH76577.1"/>
    <property type="molecule type" value="Transcribed_RNA"/>
</dbReference>
<organism evidence="1">
    <name type="scientific">Anguilla anguilla</name>
    <name type="common">European freshwater eel</name>
    <name type="synonym">Muraena anguilla</name>
    <dbReference type="NCBI Taxonomy" id="7936"/>
    <lineage>
        <taxon>Eukaryota</taxon>
        <taxon>Metazoa</taxon>
        <taxon>Chordata</taxon>
        <taxon>Craniata</taxon>
        <taxon>Vertebrata</taxon>
        <taxon>Euteleostomi</taxon>
        <taxon>Actinopterygii</taxon>
        <taxon>Neopterygii</taxon>
        <taxon>Teleostei</taxon>
        <taxon>Anguilliformes</taxon>
        <taxon>Anguillidae</taxon>
        <taxon>Anguilla</taxon>
    </lineage>
</organism>
<name>A0A0E9VEU0_ANGAN</name>
<protein>
    <submittedName>
        <fullName evidence="1">Uncharacterized protein</fullName>
    </submittedName>
</protein>
<accession>A0A0E9VEU0</accession>
<proteinExistence type="predicted"/>
<sequence>MMIKLPTSGDYVWHSAVLVTPAVMVERRANVWGHIDNSAEKKRLVS</sequence>
<evidence type="ECO:0000313" key="1">
    <source>
        <dbReference type="EMBL" id="JAH76577.1"/>
    </source>
</evidence>